<dbReference type="InterPro" id="IPR021833">
    <property type="entry name" value="DUF3425"/>
</dbReference>
<dbReference type="RefSeq" id="XP_064657580.1">
    <property type="nucleotide sequence ID" value="XM_064803779.1"/>
</dbReference>
<evidence type="ECO:0000313" key="2">
    <source>
        <dbReference type="EMBL" id="KAK5167970.1"/>
    </source>
</evidence>
<gene>
    <name evidence="2" type="ORF">LTR77_006537</name>
</gene>
<comment type="caution">
    <text evidence="2">The sequence shown here is derived from an EMBL/GenBank/DDBJ whole genome shotgun (WGS) entry which is preliminary data.</text>
</comment>
<organism evidence="2 3">
    <name type="scientific">Saxophila tyrrhenica</name>
    <dbReference type="NCBI Taxonomy" id="1690608"/>
    <lineage>
        <taxon>Eukaryota</taxon>
        <taxon>Fungi</taxon>
        <taxon>Dikarya</taxon>
        <taxon>Ascomycota</taxon>
        <taxon>Pezizomycotina</taxon>
        <taxon>Dothideomycetes</taxon>
        <taxon>Dothideomycetidae</taxon>
        <taxon>Mycosphaerellales</taxon>
        <taxon>Extremaceae</taxon>
        <taxon>Saxophila</taxon>
    </lineage>
</organism>
<name>A0AAV9P8I3_9PEZI</name>
<dbReference type="PANTHER" id="PTHR38116:SF1">
    <property type="entry name" value="BZIP DOMAIN-CONTAINING PROTEIN"/>
    <property type="match status" value="1"/>
</dbReference>
<dbReference type="Pfam" id="PF11905">
    <property type="entry name" value="DUF3425"/>
    <property type="match status" value="1"/>
</dbReference>
<feature type="region of interest" description="Disordered" evidence="1">
    <location>
        <begin position="1"/>
        <end position="147"/>
    </location>
</feature>
<dbReference type="Proteomes" id="UP001337655">
    <property type="component" value="Unassembled WGS sequence"/>
</dbReference>
<dbReference type="AlphaFoldDB" id="A0AAV9P8I3"/>
<dbReference type="CDD" id="cd14688">
    <property type="entry name" value="bZIP_YAP"/>
    <property type="match status" value="1"/>
</dbReference>
<evidence type="ECO:0000313" key="3">
    <source>
        <dbReference type="Proteomes" id="UP001337655"/>
    </source>
</evidence>
<feature type="compositionally biased region" description="Polar residues" evidence="1">
    <location>
        <begin position="1"/>
        <end position="10"/>
    </location>
</feature>
<evidence type="ECO:0008006" key="4">
    <source>
        <dbReference type="Google" id="ProtNLM"/>
    </source>
</evidence>
<feature type="compositionally biased region" description="Acidic residues" evidence="1">
    <location>
        <begin position="101"/>
        <end position="122"/>
    </location>
</feature>
<feature type="compositionally biased region" description="Basic and acidic residues" evidence="1">
    <location>
        <begin position="54"/>
        <end position="65"/>
    </location>
</feature>
<reference evidence="2 3" key="1">
    <citation type="submission" date="2023-08" db="EMBL/GenBank/DDBJ databases">
        <title>Black Yeasts Isolated from many extreme environments.</title>
        <authorList>
            <person name="Coleine C."/>
            <person name="Stajich J.E."/>
            <person name="Selbmann L."/>
        </authorList>
    </citation>
    <scope>NUCLEOTIDE SEQUENCE [LARGE SCALE GENOMIC DNA]</scope>
    <source>
        <strain evidence="2 3">CCFEE 5935</strain>
    </source>
</reference>
<protein>
    <recommendedName>
        <fullName evidence="4">BZIP domain-containing protein</fullName>
    </recommendedName>
</protein>
<evidence type="ECO:0000256" key="1">
    <source>
        <dbReference type="SAM" id="MobiDB-lite"/>
    </source>
</evidence>
<proteinExistence type="predicted"/>
<accession>A0AAV9P8I3</accession>
<keyword evidence="3" id="KW-1185">Reference proteome</keyword>
<feature type="compositionally biased region" description="Low complexity" evidence="1">
    <location>
        <begin position="123"/>
        <end position="145"/>
    </location>
</feature>
<dbReference type="EMBL" id="JAVRRT010000010">
    <property type="protein sequence ID" value="KAK5167970.1"/>
    <property type="molecule type" value="Genomic_DNA"/>
</dbReference>
<dbReference type="GeneID" id="89927877"/>
<dbReference type="PANTHER" id="PTHR38116">
    <property type="entry name" value="CHROMOSOME 7, WHOLE GENOME SHOTGUN SEQUENCE"/>
    <property type="match status" value="1"/>
</dbReference>
<sequence length="323" mass="36406">MTVSYSTKYTDQWHPRGNFDHYTAIKMERRSSDDDDRSSPSIPIATVMTANENWRGKNDPAERRRIQNRLNQRAFRQRQRAGESPKQYKPRSGSSTKSDIREEEDDDDDDDEEESEDEDATSESETSQPSPPTAQSTAVSSTSQANAEAGRVCDELARIINRNFMAAVVSNAQKLGINLAALQSGTAIKTPRVGNRQVPSSLTPVELQYQVPHDPIIDSLPHARLRFNILRAIATHQLNAADFARSIRSSGALENHNGNWLRGGLVVWNEPDQPANWELSEPFVRRWFMLLQGCEDLLQATNAWRCRRGERLFPLTFNQGGSP</sequence>